<accession>A0A0E0R9G9</accession>
<reference evidence="2" key="2">
    <citation type="submission" date="2015-06" db="UniProtKB">
        <authorList>
            <consortium name="EnsemblPlants"/>
        </authorList>
    </citation>
    <scope>IDENTIFICATION</scope>
</reference>
<sequence length="181" mass="18220">MDGSIADRVEWRPGGECPSYTIILLTKHNRGGGGGGERRARSRAAVGACVLCGKGGGDERFITYRRSDTGTCCRGWGCGPCTPCVLPGGTAAVTASAAAAGAAAATATGRAASDPGGRLPLHPPNPADLAGARDTGGGSVAGGRPAGDRFGGGKAAMAAAEGRRGWEDRTRREGDERGRRR</sequence>
<name>A0A0E0R9G9_ORYRU</name>
<dbReference type="EnsemblPlants" id="ORUFI11G17430.1">
    <property type="protein sequence ID" value="ORUFI11G17430.1"/>
    <property type="gene ID" value="ORUFI11G17430"/>
</dbReference>
<feature type="region of interest" description="Disordered" evidence="1">
    <location>
        <begin position="109"/>
        <end position="181"/>
    </location>
</feature>
<keyword evidence="3" id="KW-1185">Reference proteome</keyword>
<dbReference type="AlphaFoldDB" id="A0A0E0R9G9"/>
<organism evidence="2 3">
    <name type="scientific">Oryza rufipogon</name>
    <name type="common">Brownbeard rice</name>
    <name type="synonym">Asian wild rice</name>
    <dbReference type="NCBI Taxonomy" id="4529"/>
    <lineage>
        <taxon>Eukaryota</taxon>
        <taxon>Viridiplantae</taxon>
        <taxon>Streptophyta</taxon>
        <taxon>Embryophyta</taxon>
        <taxon>Tracheophyta</taxon>
        <taxon>Spermatophyta</taxon>
        <taxon>Magnoliopsida</taxon>
        <taxon>Liliopsida</taxon>
        <taxon>Poales</taxon>
        <taxon>Poaceae</taxon>
        <taxon>BOP clade</taxon>
        <taxon>Oryzoideae</taxon>
        <taxon>Oryzeae</taxon>
        <taxon>Oryzinae</taxon>
        <taxon>Oryza</taxon>
    </lineage>
</organism>
<dbReference type="HOGENOM" id="CLU_1491366_0_0_1"/>
<evidence type="ECO:0000256" key="1">
    <source>
        <dbReference type="SAM" id="MobiDB-lite"/>
    </source>
</evidence>
<dbReference type="Proteomes" id="UP000008022">
    <property type="component" value="Unassembled WGS sequence"/>
</dbReference>
<evidence type="ECO:0000313" key="3">
    <source>
        <dbReference type="Proteomes" id="UP000008022"/>
    </source>
</evidence>
<proteinExistence type="predicted"/>
<evidence type="ECO:0000313" key="2">
    <source>
        <dbReference type="EnsemblPlants" id="ORUFI11G17430.1"/>
    </source>
</evidence>
<feature type="compositionally biased region" description="Gly residues" evidence="1">
    <location>
        <begin position="134"/>
        <end position="154"/>
    </location>
</feature>
<protein>
    <submittedName>
        <fullName evidence="2">Uncharacterized protein</fullName>
    </submittedName>
</protein>
<reference evidence="3" key="1">
    <citation type="submission" date="2013-06" db="EMBL/GenBank/DDBJ databases">
        <authorList>
            <person name="Zhao Q."/>
        </authorList>
    </citation>
    <scope>NUCLEOTIDE SEQUENCE</scope>
    <source>
        <strain evidence="3">cv. W1943</strain>
    </source>
</reference>
<feature type="compositionally biased region" description="Basic and acidic residues" evidence="1">
    <location>
        <begin position="161"/>
        <end position="181"/>
    </location>
</feature>
<dbReference type="Gramene" id="ORUFI11G17430.1">
    <property type="protein sequence ID" value="ORUFI11G17430.1"/>
    <property type="gene ID" value="ORUFI11G17430"/>
</dbReference>